<dbReference type="SMART" id="SM00320">
    <property type="entry name" value="WD40"/>
    <property type="match status" value="3"/>
</dbReference>
<accession>A0ABD2HVR2</accession>
<keyword evidence="4" id="KW-0677">Repeat</keyword>
<organism evidence="9 10">
    <name type="scientific">Heterodera schachtii</name>
    <name type="common">Sugarbeet cyst nematode worm</name>
    <name type="synonym">Tylenchus schachtii</name>
    <dbReference type="NCBI Taxonomy" id="97005"/>
    <lineage>
        <taxon>Eukaryota</taxon>
        <taxon>Metazoa</taxon>
        <taxon>Ecdysozoa</taxon>
        <taxon>Nematoda</taxon>
        <taxon>Chromadorea</taxon>
        <taxon>Rhabditida</taxon>
        <taxon>Tylenchina</taxon>
        <taxon>Tylenchomorpha</taxon>
        <taxon>Tylenchoidea</taxon>
        <taxon>Heteroderidae</taxon>
        <taxon>Heteroderinae</taxon>
        <taxon>Heterodera</taxon>
    </lineage>
</organism>
<evidence type="ECO:0000256" key="7">
    <source>
        <dbReference type="SAM" id="MobiDB-lite"/>
    </source>
</evidence>
<dbReference type="SUPFAM" id="SSF50978">
    <property type="entry name" value="WD40 repeat-like"/>
    <property type="match status" value="1"/>
</dbReference>
<comment type="caution">
    <text evidence="9">The sequence shown here is derived from an EMBL/GenBank/DDBJ whole genome shotgun (WGS) entry which is preliminary data.</text>
</comment>
<dbReference type="InterPro" id="IPR028021">
    <property type="entry name" value="Katanin_C-terminal"/>
</dbReference>
<dbReference type="Gene3D" id="2.130.10.10">
    <property type="entry name" value="YVTN repeat-like/Quinoprotein amine dehydrogenase"/>
    <property type="match status" value="1"/>
</dbReference>
<dbReference type="AlphaFoldDB" id="A0ABD2HVR2"/>
<dbReference type="PROSITE" id="PS50082">
    <property type="entry name" value="WD_REPEATS_2"/>
    <property type="match status" value="2"/>
</dbReference>
<feature type="compositionally biased region" description="Low complexity" evidence="7">
    <location>
        <begin position="537"/>
        <end position="560"/>
    </location>
</feature>
<evidence type="ECO:0000256" key="6">
    <source>
        <dbReference type="PROSITE-ProRule" id="PRU00221"/>
    </source>
</evidence>
<evidence type="ECO:0000259" key="8">
    <source>
        <dbReference type="Pfam" id="PF13925"/>
    </source>
</evidence>
<dbReference type="InterPro" id="IPR001680">
    <property type="entry name" value="WD40_rpt"/>
</dbReference>
<protein>
    <recommendedName>
        <fullName evidence="8">Katanin p80 subunit C-terminal domain-containing protein</fullName>
    </recommendedName>
</protein>
<evidence type="ECO:0000256" key="3">
    <source>
        <dbReference type="ARBA" id="ARBA00022574"/>
    </source>
</evidence>
<gene>
    <name evidence="9" type="ORF">niasHS_017423</name>
</gene>
<dbReference type="InterPro" id="IPR036322">
    <property type="entry name" value="WD40_repeat_dom_sf"/>
</dbReference>
<dbReference type="Pfam" id="PF13925">
    <property type="entry name" value="Katanin_con80"/>
    <property type="match status" value="1"/>
</dbReference>
<dbReference type="PROSITE" id="PS00678">
    <property type="entry name" value="WD_REPEATS_1"/>
    <property type="match status" value="2"/>
</dbReference>
<evidence type="ECO:0000256" key="2">
    <source>
        <dbReference type="ARBA" id="ARBA00022490"/>
    </source>
</evidence>
<feature type="compositionally biased region" description="Polar residues" evidence="7">
    <location>
        <begin position="422"/>
        <end position="453"/>
    </location>
</feature>
<evidence type="ECO:0000256" key="5">
    <source>
        <dbReference type="ARBA" id="ARBA00023212"/>
    </source>
</evidence>
<feature type="repeat" description="WD" evidence="6">
    <location>
        <begin position="195"/>
        <end position="227"/>
    </location>
</feature>
<feature type="region of interest" description="Disordered" evidence="7">
    <location>
        <begin position="537"/>
        <end position="567"/>
    </location>
</feature>
<feature type="domain" description="Katanin p80 subunit C-terminal" evidence="8">
    <location>
        <begin position="614"/>
        <end position="719"/>
    </location>
</feature>
<dbReference type="Proteomes" id="UP001620645">
    <property type="component" value="Unassembled WGS sequence"/>
</dbReference>
<evidence type="ECO:0000256" key="4">
    <source>
        <dbReference type="ARBA" id="ARBA00022737"/>
    </source>
</evidence>
<dbReference type="InterPro" id="IPR019775">
    <property type="entry name" value="WD40_repeat_CS"/>
</dbReference>
<reference evidence="9 10" key="1">
    <citation type="submission" date="2024-10" db="EMBL/GenBank/DDBJ databases">
        <authorList>
            <person name="Kim D."/>
        </authorList>
    </citation>
    <scope>NUCLEOTIDE SEQUENCE [LARGE SCALE GENOMIC DNA]</scope>
    <source>
        <strain evidence="9">Taebaek</strain>
    </source>
</reference>
<sequence>MVASSFSNNGKNILASPFKLTGECKLLYYCTNELGHFLNQTSKALIGNPLRIIPFDGLSSPQKQICTNTSNSLELNCTERYISLTNGTALWIYDLQKGSTLRELHDHDGNISGVAWHRQSPWLLASVGDDCTLRLWDLRSHPAQIAIRRATKPYRRLEFSPDCNYIACAGELVSIYDLCMAQNVVHMLSCSPSSAVRFNPSECLLATADYDRTVRFWDVDTGECVTQTAIFNAKIGQIHFEPNGKYLIAVTEKQMASIRWEPFELVSQFDLSHQLHFPFSASNYSSQTKDGANENPKLHFLDMEVKNGRLNQLVVLQNSDPSKCATVYSASLSLSHLEKCGISTNSSAELECISSKIPQQFSTIALGNDLLDKKEEDDFSPEAALSPTPGSLLDSLVIDQDEQDNDTGMTDTETNKDEIMSRSLTKSSVHMPNSRRNASLSQRNGASSSSNDGTLVFRDPTTHLQRPSRLIINEHKNASQLCSNNNDSQKPASLIRRGSSLHDMANCASTSDAAITHNPSLNAVGISKAFVNPSTFSSSSSTMSSSSSNASSSNVSSSVAAGDPLKRRSESEIRSLDEFMQVSPKLKATANKMKIEAGTLLSGLGSIQLNKAEYIVNAVAYFEELHIFAKLLHDFLRQPRDHSLALCAAFLPRVELLLKHKNKEYPPMALDFLEMVLTSYGEAIRHGLSSRDFSIGVDVAAEQRFDRCTKCKNALLQIRMNSSYCVDRLDEDQHQRFDNLMALVDNVSNSF</sequence>
<evidence type="ECO:0000256" key="1">
    <source>
        <dbReference type="ARBA" id="ARBA00004245"/>
    </source>
</evidence>
<proteinExistence type="predicted"/>
<evidence type="ECO:0000313" key="9">
    <source>
        <dbReference type="EMBL" id="KAL3072449.1"/>
    </source>
</evidence>
<keyword evidence="5" id="KW-0206">Cytoskeleton</keyword>
<dbReference type="PROSITE" id="PS50294">
    <property type="entry name" value="WD_REPEATS_REGION"/>
    <property type="match status" value="1"/>
</dbReference>
<keyword evidence="3 6" id="KW-0853">WD repeat</keyword>
<keyword evidence="2" id="KW-0963">Cytoplasm</keyword>
<name>A0ABD2HVR2_HETSC</name>
<keyword evidence="10" id="KW-1185">Reference proteome</keyword>
<dbReference type="EMBL" id="JBICCN010000373">
    <property type="protein sequence ID" value="KAL3072449.1"/>
    <property type="molecule type" value="Genomic_DNA"/>
</dbReference>
<dbReference type="Pfam" id="PF00400">
    <property type="entry name" value="WD40"/>
    <property type="match status" value="2"/>
</dbReference>
<dbReference type="GO" id="GO:0005856">
    <property type="term" value="C:cytoskeleton"/>
    <property type="evidence" value="ECO:0007669"/>
    <property type="project" value="UniProtKB-SubCell"/>
</dbReference>
<comment type="subcellular location">
    <subcellularLocation>
        <location evidence="1">Cytoplasm</location>
        <location evidence="1">Cytoskeleton</location>
    </subcellularLocation>
</comment>
<dbReference type="InterPro" id="IPR015943">
    <property type="entry name" value="WD40/YVTN_repeat-like_dom_sf"/>
</dbReference>
<feature type="repeat" description="WD" evidence="6">
    <location>
        <begin position="104"/>
        <end position="140"/>
    </location>
</feature>
<dbReference type="PANTHER" id="PTHR19845:SF0">
    <property type="entry name" value="KATANIN P80 WD40 REPEAT-CONTAINING SUBUNIT B1"/>
    <property type="match status" value="1"/>
</dbReference>
<feature type="region of interest" description="Disordered" evidence="7">
    <location>
        <begin position="401"/>
        <end position="462"/>
    </location>
</feature>
<evidence type="ECO:0000313" key="10">
    <source>
        <dbReference type="Proteomes" id="UP001620645"/>
    </source>
</evidence>
<dbReference type="PANTHER" id="PTHR19845">
    <property type="entry name" value="KATANIN P80 SUBUNIT"/>
    <property type="match status" value="1"/>
</dbReference>